<reference evidence="6" key="1">
    <citation type="journal article" date="2019" name="Int. J. Syst. Evol. Microbiol.">
        <title>The Global Catalogue of Microorganisms (GCM) 10K type strain sequencing project: providing services to taxonomists for standard genome sequencing and annotation.</title>
        <authorList>
            <consortium name="The Broad Institute Genomics Platform"/>
            <consortium name="The Broad Institute Genome Sequencing Center for Infectious Disease"/>
            <person name="Wu L."/>
            <person name="Ma J."/>
        </authorList>
    </citation>
    <scope>NUCLEOTIDE SEQUENCE [LARGE SCALE GENOMIC DNA]</scope>
    <source>
        <strain evidence="6">CECT 7806</strain>
    </source>
</reference>
<dbReference type="Pfam" id="PF10620">
    <property type="entry name" value="MdcG"/>
    <property type="match status" value="1"/>
</dbReference>
<name>A0ABT8AH78_9HYPH</name>
<evidence type="ECO:0000313" key="6">
    <source>
        <dbReference type="Proteomes" id="UP001244297"/>
    </source>
</evidence>
<feature type="domain" description="Phosphoribosyl-dephospho-CoA transferase MdcG C-terminal" evidence="3">
    <location>
        <begin position="90"/>
        <end position="207"/>
    </location>
</feature>
<dbReference type="RefSeq" id="WP_238286494.1">
    <property type="nucleotide sequence ID" value="NZ_BPQS01000006.1"/>
</dbReference>
<organism evidence="5 6">
    <name type="scientific">Methylobacterium longum</name>
    <dbReference type="NCBI Taxonomy" id="767694"/>
    <lineage>
        <taxon>Bacteria</taxon>
        <taxon>Pseudomonadati</taxon>
        <taxon>Pseudomonadota</taxon>
        <taxon>Alphaproteobacteria</taxon>
        <taxon>Hyphomicrobiales</taxon>
        <taxon>Methylobacteriaceae</taxon>
        <taxon>Methylobacterium</taxon>
    </lineage>
</organism>
<dbReference type="Pfam" id="PF20866">
    <property type="entry name" value="MdcG_N"/>
    <property type="match status" value="1"/>
</dbReference>
<dbReference type="InterPro" id="IPR048903">
    <property type="entry name" value="MdcG_N"/>
</dbReference>
<comment type="caution">
    <text evidence="5">The sequence shown here is derived from an EMBL/GenBank/DDBJ whole genome shotgun (WGS) entry which is preliminary data.</text>
</comment>
<dbReference type="InterPro" id="IPR049180">
    <property type="entry name" value="MdcG_C"/>
</dbReference>
<dbReference type="InterPro" id="IPR017557">
    <property type="entry name" value="Holo-ACP_synthase"/>
</dbReference>
<dbReference type="EMBL" id="JAUFPT010000001">
    <property type="protein sequence ID" value="MDN3569166.1"/>
    <property type="molecule type" value="Genomic_DNA"/>
</dbReference>
<dbReference type="Proteomes" id="UP001244297">
    <property type="component" value="Unassembled WGS sequence"/>
</dbReference>
<accession>A0ABT8AH78</accession>
<feature type="domain" description="Phosphoribosyl-dephospho-CoA transferase MdcG N-terminal" evidence="4">
    <location>
        <begin position="6"/>
        <end position="81"/>
    </location>
</feature>
<evidence type="ECO:0000256" key="1">
    <source>
        <dbReference type="ARBA" id="ARBA00022679"/>
    </source>
</evidence>
<proteinExistence type="predicted"/>
<evidence type="ECO:0000259" key="3">
    <source>
        <dbReference type="Pfam" id="PF10620"/>
    </source>
</evidence>
<evidence type="ECO:0000313" key="5">
    <source>
        <dbReference type="EMBL" id="MDN3569166.1"/>
    </source>
</evidence>
<protein>
    <submittedName>
        <fullName evidence="5">Malonate decarboxylase holo-[acyl-carrier-protein] synthase</fullName>
    </submittedName>
</protein>
<keyword evidence="2" id="KW-0548">Nucleotidyltransferase</keyword>
<keyword evidence="6" id="KW-1185">Reference proteome</keyword>
<evidence type="ECO:0000256" key="2">
    <source>
        <dbReference type="ARBA" id="ARBA00022695"/>
    </source>
</evidence>
<dbReference type="NCBIfam" id="TIGR03135">
    <property type="entry name" value="malonate_mdcG"/>
    <property type="match status" value="1"/>
</dbReference>
<keyword evidence="1" id="KW-0808">Transferase</keyword>
<sequence>MAEPLQRHDLVRADPAAWAAWLAAHPELAGLRQLRGWADAGRPLIVRRRMPGEGDEAVPLGLPLPPADGKRRIALAFPTTALTPLARISLSDVAGEAPPAWRSTIRALDAIGSAHEITPRPFGSLLWQAVTGLTYLSTTSDLDLLWPCHRGVPPGLLERIGVVAAAAPMRVDGEILFPDGFGLHWRELLEAPAGGSVLAKSMDRLTIRPADPLRAATPA</sequence>
<gene>
    <name evidence="5" type="primary">mdcG</name>
    <name evidence="5" type="ORF">QWZ18_00840</name>
</gene>
<evidence type="ECO:0000259" key="4">
    <source>
        <dbReference type="Pfam" id="PF20866"/>
    </source>
</evidence>